<feature type="domain" description="Gfo/Idh/MocA-like oxidoreductase N-terminal" evidence="1">
    <location>
        <begin position="2"/>
        <end position="119"/>
    </location>
</feature>
<dbReference type="Gene3D" id="3.40.50.720">
    <property type="entry name" value="NAD(P)-binding Rossmann-like Domain"/>
    <property type="match status" value="1"/>
</dbReference>
<dbReference type="STRING" id="526222.Desal_3643"/>
<dbReference type="InterPro" id="IPR000683">
    <property type="entry name" value="Gfo/Idh/MocA-like_OxRdtase_N"/>
</dbReference>
<organism evidence="3 4">
    <name type="scientific">Maridesulfovibrio salexigens (strain ATCC 14822 / DSM 2638 / NCIMB 8403 / VKM B-1763)</name>
    <name type="common">Desulfovibrio salexigens</name>
    <dbReference type="NCBI Taxonomy" id="526222"/>
    <lineage>
        <taxon>Bacteria</taxon>
        <taxon>Pseudomonadati</taxon>
        <taxon>Thermodesulfobacteriota</taxon>
        <taxon>Desulfovibrionia</taxon>
        <taxon>Desulfovibrionales</taxon>
        <taxon>Desulfovibrionaceae</taxon>
        <taxon>Maridesulfovibrio</taxon>
    </lineage>
</organism>
<protein>
    <submittedName>
        <fullName evidence="3">Oxidoreductase domain protein</fullName>
    </submittedName>
</protein>
<name>C6BTY0_MARSD</name>
<dbReference type="SUPFAM" id="SSF51735">
    <property type="entry name" value="NAD(P)-binding Rossmann-fold domains"/>
    <property type="match status" value="1"/>
</dbReference>
<evidence type="ECO:0000259" key="2">
    <source>
        <dbReference type="Pfam" id="PF22725"/>
    </source>
</evidence>
<dbReference type="Proteomes" id="UP000002601">
    <property type="component" value="Chromosome"/>
</dbReference>
<dbReference type="OrthoDB" id="9782091at2"/>
<gene>
    <name evidence="3" type="ordered locus">Desal_3643</name>
</gene>
<dbReference type="AlphaFoldDB" id="C6BTY0"/>
<sequence>MKTAVIGTGAMGQHHVRLYSDIAGSELVGVVDHNTAQTDRLCALYGGRAYTDYREMLDKEKPDAVTIALPTSYHHQATMDCLDAGIHVMVEKPIAKTVDQAREMIAKAKEVNRVLKVGHIERFNPAVTQLKERLADGQLGRIFTIHSRRQSPYPGRITDVGVASDLATHELDMMRYIAQSEVHSMTAEISKVMNTDNEDIVFGLLRFENQILGILDVNWVTPTKIREISVTGENGMFTVDYLNQNLTFNSNYAAEQNENQSDWFKAKFGVAEGDFTRFRVEKREPLRVEIESFLECCRDNSSPLVTGEDGLEALNLALKIVDCNYNCGCKKIDNS</sequence>
<dbReference type="SUPFAM" id="SSF55347">
    <property type="entry name" value="Glyceraldehyde-3-phosphate dehydrogenase-like, C-terminal domain"/>
    <property type="match status" value="1"/>
</dbReference>
<dbReference type="HOGENOM" id="CLU_023194_10_0_7"/>
<dbReference type="InterPro" id="IPR055170">
    <property type="entry name" value="GFO_IDH_MocA-like_dom"/>
</dbReference>
<dbReference type="KEGG" id="dsa:Desal_3643"/>
<feature type="domain" description="GFO/IDH/MocA-like oxidoreductase" evidence="2">
    <location>
        <begin position="128"/>
        <end position="237"/>
    </location>
</feature>
<dbReference type="Pfam" id="PF01408">
    <property type="entry name" value="GFO_IDH_MocA"/>
    <property type="match status" value="1"/>
</dbReference>
<accession>C6BTY0</accession>
<reference evidence="3 4" key="1">
    <citation type="submission" date="2009-06" db="EMBL/GenBank/DDBJ databases">
        <title>Complete sequence of Desulfovibrio salexigens DSM 2638.</title>
        <authorList>
            <consortium name="US DOE Joint Genome Institute"/>
            <person name="Lucas S."/>
            <person name="Copeland A."/>
            <person name="Lapidus A."/>
            <person name="Glavina del Rio T."/>
            <person name="Tice H."/>
            <person name="Bruce D."/>
            <person name="Goodwin L."/>
            <person name="Pitluck S."/>
            <person name="Munk A.C."/>
            <person name="Brettin T."/>
            <person name="Detter J.C."/>
            <person name="Han C."/>
            <person name="Tapia R."/>
            <person name="Larimer F."/>
            <person name="Land M."/>
            <person name="Hauser L."/>
            <person name="Kyrpides N."/>
            <person name="Anderson I."/>
            <person name="Wall J.D."/>
            <person name="Arkin A.P."/>
            <person name="Dehal P."/>
            <person name="Chivian D."/>
            <person name="Giles B."/>
            <person name="Hazen T.C."/>
        </authorList>
    </citation>
    <scope>NUCLEOTIDE SEQUENCE [LARGE SCALE GENOMIC DNA]</scope>
    <source>
        <strain evidence="4">ATCC 14822 / DSM 2638 / NCIMB 8403 / VKM B-1763</strain>
    </source>
</reference>
<dbReference type="RefSeq" id="WP_015853505.1">
    <property type="nucleotide sequence ID" value="NC_012881.1"/>
</dbReference>
<evidence type="ECO:0000259" key="1">
    <source>
        <dbReference type="Pfam" id="PF01408"/>
    </source>
</evidence>
<keyword evidence="4" id="KW-1185">Reference proteome</keyword>
<dbReference type="PANTHER" id="PTHR43377:SF1">
    <property type="entry name" value="BILIVERDIN REDUCTASE A"/>
    <property type="match status" value="1"/>
</dbReference>
<evidence type="ECO:0000313" key="4">
    <source>
        <dbReference type="Proteomes" id="UP000002601"/>
    </source>
</evidence>
<dbReference type="eggNOG" id="COG0673">
    <property type="taxonomic scope" value="Bacteria"/>
</dbReference>
<dbReference type="Gene3D" id="3.30.360.10">
    <property type="entry name" value="Dihydrodipicolinate Reductase, domain 2"/>
    <property type="match status" value="1"/>
</dbReference>
<dbReference type="InterPro" id="IPR036291">
    <property type="entry name" value="NAD(P)-bd_dom_sf"/>
</dbReference>
<dbReference type="InterPro" id="IPR051450">
    <property type="entry name" value="Gfo/Idh/MocA_Oxidoreductases"/>
</dbReference>
<evidence type="ECO:0000313" key="3">
    <source>
        <dbReference type="EMBL" id="ACS81689.1"/>
    </source>
</evidence>
<dbReference type="PANTHER" id="PTHR43377">
    <property type="entry name" value="BILIVERDIN REDUCTASE A"/>
    <property type="match status" value="1"/>
</dbReference>
<dbReference type="GO" id="GO:0000166">
    <property type="term" value="F:nucleotide binding"/>
    <property type="evidence" value="ECO:0007669"/>
    <property type="project" value="InterPro"/>
</dbReference>
<dbReference type="Pfam" id="PF22725">
    <property type="entry name" value="GFO_IDH_MocA_C3"/>
    <property type="match status" value="1"/>
</dbReference>
<proteinExistence type="predicted"/>
<dbReference type="EMBL" id="CP001649">
    <property type="protein sequence ID" value="ACS81689.1"/>
    <property type="molecule type" value="Genomic_DNA"/>
</dbReference>